<evidence type="ECO:0000313" key="3">
    <source>
        <dbReference type="Proteomes" id="UP000193920"/>
    </source>
</evidence>
<proteinExistence type="predicted"/>
<name>A0A1Y2D453_9FUNG</name>
<dbReference type="AlphaFoldDB" id="A0A1Y2D453"/>
<keyword evidence="1" id="KW-1133">Transmembrane helix</keyword>
<feature type="transmembrane region" description="Helical" evidence="1">
    <location>
        <begin position="529"/>
        <end position="550"/>
    </location>
</feature>
<dbReference type="Proteomes" id="UP000193920">
    <property type="component" value="Unassembled WGS sequence"/>
</dbReference>
<accession>A0A1Y2D453</accession>
<keyword evidence="1" id="KW-0472">Membrane</keyword>
<feature type="transmembrane region" description="Helical" evidence="1">
    <location>
        <begin position="337"/>
        <end position="357"/>
    </location>
</feature>
<keyword evidence="1" id="KW-0812">Transmembrane</keyword>
<evidence type="ECO:0000313" key="2">
    <source>
        <dbReference type="EMBL" id="ORY53934.1"/>
    </source>
</evidence>
<gene>
    <name evidence="2" type="ORF">LY90DRAFT_647888</name>
</gene>
<feature type="non-terminal residue" evidence="2">
    <location>
        <position position="1"/>
    </location>
</feature>
<organism evidence="2 3">
    <name type="scientific">Neocallimastix californiae</name>
    <dbReference type="NCBI Taxonomy" id="1754190"/>
    <lineage>
        <taxon>Eukaryota</taxon>
        <taxon>Fungi</taxon>
        <taxon>Fungi incertae sedis</taxon>
        <taxon>Chytridiomycota</taxon>
        <taxon>Chytridiomycota incertae sedis</taxon>
        <taxon>Neocallimastigomycetes</taxon>
        <taxon>Neocallimastigales</taxon>
        <taxon>Neocallimastigaceae</taxon>
        <taxon>Neocallimastix</taxon>
    </lineage>
</organism>
<comment type="caution">
    <text evidence="2">The sequence shown here is derived from an EMBL/GenBank/DDBJ whole genome shotgun (WGS) entry which is preliminary data.</text>
</comment>
<keyword evidence="3" id="KW-1185">Reference proteome</keyword>
<evidence type="ECO:0000256" key="1">
    <source>
        <dbReference type="SAM" id="Phobius"/>
    </source>
</evidence>
<reference evidence="2 3" key="1">
    <citation type="submission" date="2016-08" db="EMBL/GenBank/DDBJ databases">
        <title>A Parts List for Fungal Cellulosomes Revealed by Comparative Genomics.</title>
        <authorList>
            <consortium name="DOE Joint Genome Institute"/>
            <person name="Haitjema C.H."/>
            <person name="Gilmore S.P."/>
            <person name="Henske J.K."/>
            <person name="Solomon K.V."/>
            <person name="De Groot R."/>
            <person name="Kuo A."/>
            <person name="Mondo S.J."/>
            <person name="Salamov A.A."/>
            <person name="Labutti K."/>
            <person name="Zhao Z."/>
            <person name="Chiniquy J."/>
            <person name="Barry K."/>
            <person name="Brewer H.M."/>
            <person name="Purvine S.O."/>
            <person name="Wright A.T."/>
            <person name="Boxma B."/>
            <person name="Van Alen T."/>
            <person name="Hackstein J.H."/>
            <person name="Baker S.E."/>
            <person name="Grigoriev I.V."/>
            <person name="O'Malley M.A."/>
        </authorList>
    </citation>
    <scope>NUCLEOTIDE SEQUENCE [LARGE SCALE GENOMIC DNA]</scope>
    <source>
        <strain evidence="2 3">G1</strain>
    </source>
</reference>
<dbReference type="EMBL" id="MCOG01000090">
    <property type="protein sequence ID" value="ORY53934.1"/>
    <property type="molecule type" value="Genomic_DNA"/>
</dbReference>
<sequence>NKLIYKHKCNKIITKIEKVFNKQNIIDRLREELDERYNEDNLNKSLDTIVYEKKIYKKEKCFRSYEEATYLSKFILYNRTKESFTLIISLFKQCINEYRRVPYVYIDFWLYLHSIRCFISKNNIFYEDAISEINYINKIMDRILYNLTNLELNLKLKYLVYFMSFCNEMDKPQLITSKDSVNANNFELKLIKNQVLDYHIKSLHGIQNFGNAIKNLNGQIEINSAQNIYDESIKVLILAEKSYALYVNKFGYLRETLQLYSLFLNNVMGNPEQSDEFLNILSNNEVEANDKKGKKYEKSEGISSLKGDSSKRKRILKKNLLSKCQKPLYNFYKKGQYLLLLAMILGIIFNFINVNIYSTIESHLETMYIGYQAPYIISRVKSDIRYISVGMAANETKFTSECVEDLKNNFKFLKNSYIPSIYDRHSLDKFNLYTVDCYSKYTIEETYDQNYFQNLMRIMKYITKILDKYDKISLSDIKNYLDERMFIENYGEQIDEIIEDYSSNDTTQHIDMSDEKTNKKSSTGKLKKYIFIYFGIVTILFTLPYLFVFVKCYKF</sequence>
<protein>
    <submittedName>
        <fullName evidence="2">Uncharacterized protein</fullName>
    </submittedName>
</protein>